<name>A0A840RQE7_9BURK</name>
<dbReference type="Gene3D" id="3.90.190.10">
    <property type="entry name" value="Protein tyrosine phosphatase superfamily"/>
    <property type="match status" value="1"/>
</dbReference>
<dbReference type="Proteomes" id="UP000571084">
    <property type="component" value="Unassembled WGS sequence"/>
</dbReference>
<reference evidence="3 4" key="1">
    <citation type="submission" date="2020-08" db="EMBL/GenBank/DDBJ databases">
        <title>Genomic Encyclopedia of Type Strains, Phase IV (KMG-IV): sequencing the most valuable type-strain genomes for metagenomic binning, comparative biology and taxonomic classification.</title>
        <authorList>
            <person name="Goeker M."/>
        </authorList>
    </citation>
    <scope>NUCLEOTIDE SEQUENCE [LARGE SCALE GENOMIC DNA]</scope>
    <source>
        <strain evidence="3 4">DSM 23240</strain>
    </source>
</reference>
<dbReference type="Pfam" id="PF22741">
    <property type="entry name" value="PTP-NADK"/>
    <property type="match status" value="1"/>
</dbReference>
<feature type="region of interest" description="Disordered" evidence="1">
    <location>
        <begin position="1"/>
        <end position="23"/>
    </location>
</feature>
<keyword evidence="4" id="KW-1185">Reference proteome</keyword>
<dbReference type="EMBL" id="JACHHQ010000001">
    <property type="protein sequence ID" value="MBB5198944.1"/>
    <property type="molecule type" value="Genomic_DNA"/>
</dbReference>
<dbReference type="InterPro" id="IPR029021">
    <property type="entry name" value="Prot-tyrosine_phosphatase-like"/>
</dbReference>
<protein>
    <submittedName>
        <fullName evidence="3">Uncharacterized protein (TIGR01244 family)</fullName>
    </submittedName>
</protein>
<evidence type="ECO:0000259" key="2">
    <source>
        <dbReference type="Pfam" id="PF22741"/>
    </source>
</evidence>
<evidence type="ECO:0000313" key="4">
    <source>
        <dbReference type="Proteomes" id="UP000571084"/>
    </source>
</evidence>
<comment type="caution">
    <text evidence="3">The sequence shown here is derived from an EMBL/GenBank/DDBJ whole genome shotgun (WGS) entry which is preliminary data.</text>
</comment>
<dbReference type="AlphaFoldDB" id="A0A840RQE7"/>
<feature type="domain" description="DSP-PTPase phosphatase fused to NAD+ Kinase" evidence="2">
    <location>
        <begin position="9"/>
        <end position="95"/>
    </location>
</feature>
<accession>A0A840RQE7</accession>
<dbReference type="RefSeq" id="WP_168053242.1">
    <property type="nucleotide sequence ID" value="NZ_JAAOZT010000002.1"/>
</dbReference>
<dbReference type="SUPFAM" id="SSF52799">
    <property type="entry name" value="(Phosphotyrosine protein) phosphatases II"/>
    <property type="match status" value="1"/>
</dbReference>
<dbReference type="InterPro" id="IPR055214">
    <property type="entry name" value="PTP-NADK"/>
</dbReference>
<evidence type="ECO:0000256" key="1">
    <source>
        <dbReference type="SAM" id="MobiDB-lite"/>
    </source>
</evidence>
<organism evidence="3 4">
    <name type="scientific">Glaciimonas immobilis</name>
    <dbReference type="NCBI Taxonomy" id="728004"/>
    <lineage>
        <taxon>Bacteria</taxon>
        <taxon>Pseudomonadati</taxon>
        <taxon>Pseudomonadota</taxon>
        <taxon>Betaproteobacteria</taxon>
        <taxon>Burkholderiales</taxon>
        <taxon>Oxalobacteraceae</taxon>
        <taxon>Glaciimonas</taxon>
    </lineage>
</organism>
<evidence type="ECO:0000313" key="3">
    <source>
        <dbReference type="EMBL" id="MBB5198944.1"/>
    </source>
</evidence>
<gene>
    <name evidence="3" type="ORF">HNR39_000754</name>
</gene>
<sequence>MSTFKQVDDEIYIGPQPSDQDLQDARQQGIRTIIDFREPSETTTSNEKLTTKHHLSYVNIPVNKTAPDARQIRDLTDVLKNKEGPFLLHCLSGARAALILCLSMAEKHGWNGEQTMLEAKKMGHDLTTFPEFCAFVKQNRD</sequence>
<proteinExistence type="predicted"/>